<feature type="compositionally biased region" description="Basic and acidic residues" evidence="7">
    <location>
        <begin position="29"/>
        <end position="43"/>
    </location>
</feature>
<comment type="subcellular location">
    <subcellularLocation>
        <location evidence="1">Mitochondrion</location>
    </subcellularLocation>
</comment>
<feature type="compositionally biased region" description="Low complexity" evidence="7">
    <location>
        <begin position="13"/>
        <end position="27"/>
    </location>
</feature>
<evidence type="ECO:0000256" key="7">
    <source>
        <dbReference type="SAM" id="MobiDB-lite"/>
    </source>
</evidence>
<gene>
    <name evidence="10" type="ORF">H257_01421</name>
</gene>
<feature type="compositionally biased region" description="Low complexity" evidence="7">
    <location>
        <begin position="74"/>
        <end position="83"/>
    </location>
</feature>
<evidence type="ECO:0000256" key="4">
    <source>
        <dbReference type="ARBA" id="ARBA00022946"/>
    </source>
</evidence>
<organism evidence="10">
    <name type="scientific">Aphanomyces astaci</name>
    <name type="common">Crayfish plague agent</name>
    <dbReference type="NCBI Taxonomy" id="112090"/>
    <lineage>
        <taxon>Eukaryota</taxon>
        <taxon>Sar</taxon>
        <taxon>Stramenopiles</taxon>
        <taxon>Oomycota</taxon>
        <taxon>Saprolegniomycetes</taxon>
        <taxon>Saprolegniales</taxon>
        <taxon>Verrucalvaceae</taxon>
        <taxon>Aphanomyces</taxon>
    </lineage>
</organism>
<dbReference type="Pfam" id="PF08032">
    <property type="entry name" value="SpoU_sub_bind"/>
    <property type="match status" value="1"/>
</dbReference>
<keyword evidence="3" id="KW-0808">Transferase</keyword>
<dbReference type="RefSeq" id="XP_009822912.1">
    <property type="nucleotide sequence ID" value="XM_009824610.1"/>
</dbReference>
<dbReference type="PANTHER" id="PTHR46103">
    <property type="entry name" value="RRNA METHYLTRANSFERASE 1, MITOCHONDRIAL"/>
    <property type="match status" value="1"/>
</dbReference>
<dbReference type="InterPro" id="IPR029026">
    <property type="entry name" value="tRNA_m1G_MTases_N"/>
</dbReference>
<feature type="domain" description="RNA 2-O ribose methyltransferase substrate binding" evidence="9">
    <location>
        <begin position="98"/>
        <end position="185"/>
    </location>
</feature>
<dbReference type="InterPro" id="IPR013123">
    <property type="entry name" value="SpoU_subst-bd"/>
</dbReference>
<evidence type="ECO:0000256" key="3">
    <source>
        <dbReference type="ARBA" id="ARBA00022679"/>
    </source>
</evidence>
<dbReference type="Gene3D" id="3.40.1280.10">
    <property type="match status" value="1"/>
</dbReference>
<dbReference type="Gene3D" id="3.30.1330.30">
    <property type="match status" value="1"/>
</dbReference>
<name>W4H9Y2_APHAT</name>
<dbReference type="GO" id="GO:0005739">
    <property type="term" value="C:mitochondrion"/>
    <property type="evidence" value="ECO:0007669"/>
    <property type="project" value="UniProtKB-SubCell"/>
</dbReference>
<keyword evidence="2" id="KW-0489">Methyltransferase</keyword>
<dbReference type="GO" id="GO:0016435">
    <property type="term" value="F:rRNA (guanine) methyltransferase activity"/>
    <property type="evidence" value="ECO:0007669"/>
    <property type="project" value="TreeGrafter"/>
</dbReference>
<dbReference type="InterPro" id="IPR029028">
    <property type="entry name" value="Alpha/beta_knot_MTases"/>
</dbReference>
<keyword evidence="4" id="KW-0809">Transit peptide</keyword>
<evidence type="ECO:0000259" key="8">
    <source>
        <dbReference type="Pfam" id="PF00588"/>
    </source>
</evidence>
<dbReference type="PANTHER" id="PTHR46103:SF1">
    <property type="entry name" value="RRNA METHYLTRANSFERASE 1, MITOCHONDRIAL"/>
    <property type="match status" value="1"/>
</dbReference>
<feature type="region of interest" description="Disordered" evidence="7">
    <location>
        <begin position="1"/>
        <end position="85"/>
    </location>
</feature>
<dbReference type="GO" id="GO:0003723">
    <property type="term" value="F:RNA binding"/>
    <property type="evidence" value="ECO:0007669"/>
    <property type="project" value="InterPro"/>
</dbReference>
<dbReference type="InterPro" id="IPR001537">
    <property type="entry name" value="SpoU_MeTrfase"/>
</dbReference>
<reference evidence="10" key="1">
    <citation type="submission" date="2013-12" db="EMBL/GenBank/DDBJ databases">
        <title>The Genome Sequence of Aphanomyces astaci APO3.</title>
        <authorList>
            <consortium name="The Broad Institute Genomics Platform"/>
            <person name="Russ C."/>
            <person name="Tyler B."/>
            <person name="van West P."/>
            <person name="Dieguez-Uribeondo J."/>
            <person name="Young S.K."/>
            <person name="Zeng Q."/>
            <person name="Gargeya S."/>
            <person name="Fitzgerald M."/>
            <person name="Abouelleil A."/>
            <person name="Alvarado L."/>
            <person name="Chapman S.B."/>
            <person name="Gainer-Dewar J."/>
            <person name="Goldberg J."/>
            <person name="Griggs A."/>
            <person name="Gujja S."/>
            <person name="Hansen M."/>
            <person name="Howarth C."/>
            <person name="Imamovic A."/>
            <person name="Ireland A."/>
            <person name="Larimer J."/>
            <person name="McCowan C."/>
            <person name="Murphy C."/>
            <person name="Pearson M."/>
            <person name="Poon T.W."/>
            <person name="Priest M."/>
            <person name="Roberts A."/>
            <person name="Saif S."/>
            <person name="Shea T."/>
            <person name="Sykes S."/>
            <person name="Wortman J."/>
            <person name="Nusbaum C."/>
            <person name="Birren B."/>
        </authorList>
    </citation>
    <scope>NUCLEOTIDE SEQUENCE [LARGE SCALE GENOMIC DNA]</scope>
    <source>
        <strain evidence="10">APO3</strain>
    </source>
</reference>
<evidence type="ECO:0000313" key="10">
    <source>
        <dbReference type="EMBL" id="ETV88049.1"/>
    </source>
</evidence>
<feature type="compositionally biased region" description="Gly residues" evidence="7">
    <location>
        <begin position="54"/>
        <end position="71"/>
    </location>
</feature>
<dbReference type="SUPFAM" id="SSF55315">
    <property type="entry name" value="L30e-like"/>
    <property type="match status" value="1"/>
</dbReference>
<dbReference type="Pfam" id="PF00588">
    <property type="entry name" value="SpoU_methylase"/>
    <property type="match status" value="1"/>
</dbReference>
<sequence>MLRRGLQRTFATGSWSGGRSESSQSWRNSKPDSARSWKGRDASARTPSGDGFRRGGGGGDGFRRGGGGGRKSFGASSADGSGANVVPEEVIPGEALHGIHGVRQALRCNMRVFHKLMLRDTNGQTTSAAAASKKATPEIDRHLKEIKSLALEYGIPVTYESKWTLNHVTHDKPHQGVVLFADAVELPTFDPLVPPPTMDGRPPVILALDELHDAQNFGAVLRSAYFLGAHAVLTSARNNAPLSAAVLRASVGSSEVLAYERRLFETSNMHQALASCQQLGWTLVGACSGTKAVSSAAYEITSPTILVVGNEHRGLKSAIRRICDNVLTIPGTKRPYESTLGDLFRQHPRRSVKGGLAQRECGVGHLALSIASWGGFCTTKALTSQLVQYCAL</sequence>
<protein>
    <recommendedName>
        <fullName evidence="6">rRNA methyltransferase 1, mitochondrial</fullName>
    </recommendedName>
</protein>
<dbReference type="InterPro" id="IPR047182">
    <property type="entry name" value="MRM1"/>
</dbReference>
<evidence type="ECO:0000256" key="5">
    <source>
        <dbReference type="ARBA" id="ARBA00023128"/>
    </source>
</evidence>
<evidence type="ECO:0000256" key="1">
    <source>
        <dbReference type="ARBA" id="ARBA00004173"/>
    </source>
</evidence>
<keyword evidence="5" id="KW-0496">Mitochondrion</keyword>
<dbReference type="OrthoDB" id="270651at2759"/>
<evidence type="ECO:0000259" key="9">
    <source>
        <dbReference type="Pfam" id="PF08032"/>
    </source>
</evidence>
<evidence type="ECO:0000256" key="2">
    <source>
        <dbReference type="ARBA" id="ARBA00022603"/>
    </source>
</evidence>
<accession>W4H9Y2</accession>
<evidence type="ECO:0000256" key="6">
    <source>
        <dbReference type="ARBA" id="ARBA00034881"/>
    </source>
</evidence>
<dbReference type="GeneID" id="20803417"/>
<feature type="domain" description="tRNA/rRNA methyltransferase SpoU type" evidence="8">
    <location>
        <begin position="204"/>
        <end position="332"/>
    </location>
</feature>
<proteinExistence type="predicted"/>
<dbReference type="STRING" id="112090.W4H9Y2"/>
<dbReference type="EMBL" id="KI913115">
    <property type="protein sequence ID" value="ETV88049.1"/>
    <property type="molecule type" value="Genomic_DNA"/>
</dbReference>
<dbReference type="AlphaFoldDB" id="W4H9Y2"/>
<dbReference type="InterPro" id="IPR029064">
    <property type="entry name" value="Ribosomal_eL30-like_sf"/>
</dbReference>
<dbReference type="VEuPathDB" id="FungiDB:H257_01421"/>
<dbReference type="SUPFAM" id="SSF75217">
    <property type="entry name" value="alpha/beta knot"/>
    <property type="match status" value="1"/>
</dbReference>